<name>A0ABD3NU19_9STRA</name>
<dbReference type="AlphaFoldDB" id="A0ABD3NU19"/>
<feature type="compositionally biased region" description="Basic and acidic residues" evidence="1">
    <location>
        <begin position="53"/>
        <end position="70"/>
    </location>
</feature>
<protein>
    <submittedName>
        <fullName evidence="2">Uncharacterized protein</fullName>
    </submittedName>
</protein>
<evidence type="ECO:0000313" key="3">
    <source>
        <dbReference type="Proteomes" id="UP001530315"/>
    </source>
</evidence>
<feature type="region of interest" description="Disordered" evidence="1">
    <location>
        <begin position="26"/>
        <end position="70"/>
    </location>
</feature>
<dbReference type="EMBL" id="JALLAZ020001192">
    <property type="protein sequence ID" value="KAL3778938.1"/>
    <property type="molecule type" value="Genomic_DNA"/>
</dbReference>
<organism evidence="2 3">
    <name type="scientific">Stephanodiscus triporus</name>
    <dbReference type="NCBI Taxonomy" id="2934178"/>
    <lineage>
        <taxon>Eukaryota</taxon>
        <taxon>Sar</taxon>
        <taxon>Stramenopiles</taxon>
        <taxon>Ochrophyta</taxon>
        <taxon>Bacillariophyta</taxon>
        <taxon>Coscinodiscophyceae</taxon>
        <taxon>Thalassiosirophycidae</taxon>
        <taxon>Stephanodiscales</taxon>
        <taxon>Stephanodiscaceae</taxon>
        <taxon>Stephanodiscus</taxon>
    </lineage>
</organism>
<dbReference type="Proteomes" id="UP001530315">
    <property type="component" value="Unassembled WGS sequence"/>
</dbReference>
<evidence type="ECO:0000256" key="1">
    <source>
        <dbReference type="SAM" id="MobiDB-lite"/>
    </source>
</evidence>
<evidence type="ECO:0000313" key="2">
    <source>
        <dbReference type="EMBL" id="KAL3778938.1"/>
    </source>
</evidence>
<comment type="caution">
    <text evidence="2">The sequence shown here is derived from an EMBL/GenBank/DDBJ whole genome shotgun (WGS) entry which is preliminary data.</text>
</comment>
<gene>
    <name evidence="2" type="ORF">ACHAW5_003634</name>
</gene>
<keyword evidence="3" id="KW-1185">Reference proteome</keyword>
<sequence>MGACLSSKGGHLEQVDDSVHVMLAHDRKKRKENGAGGAAPVGYKPRAANPALEKTRGGGDAGGEEKTEES</sequence>
<proteinExistence type="predicted"/>
<accession>A0ABD3NU19</accession>
<reference evidence="2 3" key="1">
    <citation type="submission" date="2024-10" db="EMBL/GenBank/DDBJ databases">
        <title>Updated reference genomes for cyclostephanoid diatoms.</title>
        <authorList>
            <person name="Roberts W.R."/>
            <person name="Alverson A.J."/>
        </authorList>
    </citation>
    <scope>NUCLEOTIDE SEQUENCE [LARGE SCALE GENOMIC DNA]</scope>
    <source>
        <strain evidence="2 3">AJA276-08</strain>
    </source>
</reference>